<dbReference type="SUPFAM" id="SSF69304">
    <property type="entry name" value="Tricorn protease N-terminal domain"/>
    <property type="match status" value="1"/>
</dbReference>
<dbReference type="PANTHER" id="PTHR36842:SF1">
    <property type="entry name" value="PROTEIN TOLB"/>
    <property type="match status" value="1"/>
</dbReference>
<evidence type="ECO:0000256" key="1">
    <source>
        <dbReference type="ARBA" id="ARBA00004418"/>
    </source>
</evidence>
<dbReference type="NCBIfam" id="NF002183">
    <property type="entry name" value="PRK01029.1"/>
    <property type="match status" value="1"/>
</dbReference>
<evidence type="ECO:0000313" key="4">
    <source>
        <dbReference type="EMBL" id="EPP38579.1"/>
    </source>
</evidence>
<accession>A0ABN0MSY3</accession>
<sequence>MFLRVLISTFLIFGWRPSYARDLEVIVRSEATTFPLHVELHIRSTDAKQQQYLHALSNVFINDLALGDILQPSFVKPGAASTSLRIAIIDHYPELIFSLAKANQEYQPIHSIILTEDTQKNRQKIHESADKLHYVLTNIPGISSGKIVFSLCKPTQDQELKHGELWTVDHDGENLRPLTQENSLSITPHWTNIGENTTYFYVSYKLGIPKIFLGSLGESSGRKILNLPGNQFMPAFSPRKKLLAFISDSCGNPDLFLQSFSLVTGAMGKPRRILNETYGTQGNPSFSPDGSKLVFVSNKDGRPRLYTLQIEPEIQTPKLLTKKYRNSSCPVWSPDGTKIAFCSVIKGVRQICIYDLSTGRDSQLTTTPINKESPSWAMDSQHLVYSAGNAEESDIYLLSLITQKTKKIVIGPGEKRFPSWGAPKITK</sequence>
<name>A0ABN0MSY3_9CHLA</name>
<dbReference type="EMBL" id="ATND01000001">
    <property type="protein sequence ID" value="EPP38579.1"/>
    <property type="molecule type" value="Genomic_DNA"/>
</dbReference>
<proteinExistence type="inferred from homology"/>
<dbReference type="InterPro" id="IPR011659">
    <property type="entry name" value="WD40"/>
</dbReference>
<evidence type="ECO:0000313" key="5">
    <source>
        <dbReference type="Proteomes" id="UP000014821"/>
    </source>
</evidence>
<dbReference type="InterPro" id="IPR011042">
    <property type="entry name" value="6-blade_b-propeller_TolB-like"/>
</dbReference>
<evidence type="ECO:0000256" key="3">
    <source>
        <dbReference type="ARBA" id="ARBA00018228"/>
    </source>
</evidence>
<dbReference type="PANTHER" id="PTHR36842">
    <property type="entry name" value="PROTEIN TOLB HOMOLOG"/>
    <property type="match status" value="1"/>
</dbReference>
<reference evidence="4" key="1">
    <citation type="submission" date="2013-04" db="EMBL/GenBank/DDBJ databases">
        <title>Genome sequence of Chlamydia psittaci 10_881_SC42.</title>
        <authorList>
            <person name="Huot-Creasy H."/>
            <person name="McCracken C.L."/>
            <person name="Humphries M."/>
            <person name="Sachse K."/>
            <person name="Laroucau K."/>
            <person name="Bavoil P."/>
            <person name="Myers G.S."/>
        </authorList>
    </citation>
    <scope>NUCLEOTIDE SEQUENCE [LARGE SCALE GENOMIC DNA]</scope>
    <source>
        <strain evidence="4">10_881_SC42</strain>
    </source>
</reference>
<dbReference type="Gene3D" id="2.120.10.30">
    <property type="entry name" value="TolB, C-terminal domain"/>
    <property type="match status" value="1"/>
</dbReference>
<evidence type="ECO:0000256" key="2">
    <source>
        <dbReference type="ARBA" id="ARBA00009820"/>
    </source>
</evidence>
<comment type="caution">
    <text evidence="4">The sequence shown here is derived from an EMBL/GenBank/DDBJ whole genome shotgun (WGS) entry which is preliminary data.</text>
</comment>
<dbReference type="Pfam" id="PF07676">
    <property type="entry name" value="PD40"/>
    <property type="match status" value="3"/>
</dbReference>
<comment type="subcellular location">
    <subcellularLocation>
        <location evidence="1">Periplasm</location>
    </subcellularLocation>
</comment>
<organism evidence="4 5">
    <name type="scientific">Chlamydia avium</name>
    <dbReference type="NCBI Taxonomy" id="1457141"/>
    <lineage>
        <taxon>Bacteria</taxon>
        <taxon>Pseudomonadati</taxon>
        <taxon>Chlamydiota</taxon>
        <taxon>Chlamydiia</taxon>
        <taxon>Chlamydiales</taxon>
        <taxon>Chlamydiaceae</taxon>
        <taxon>Chlamydia/Chlamydophila group</taxon>
        <taxon>Chlamydia</taxon>
    </lineage>
</organism>
<keyword evidence="5" id="KW-1185">Reference proteome</keyword>
<dbReference type="Proteomes" id="UP000014821">
    <property type="component" value="Unassembled WGS sequence"/>
</dbReference>
<gene>
    <name evidence="4" type="ORF">CP10881SC42_0185</name>
</gene>
<dbReference type="RefSeq" id="WP_020355668.1">
    <property type="nucleotide sequence ID" value="NZ_KE360587.1"/>
</dbReference>
<protein>
    <recommendedName>
        <fullName evidence="3">Protein TolB homolog</fullName>
    </recommendedName>
</protein>
<comment type="similarity">
    <text evidence="2">Belongs to the TolB family.</text>
</comment>